<reference evidence="4" key="1">
    <citation type="submission" date="2016-02" db="EMBL/GenBank/DDBJ databases">
        <authorList>
            <person name="Wibberg D."/>
        </authorList>
    </citation>
    <scope>NUCLEOTIDE SEQUENCE [LARGE SCALE GENOMIC DNA]</scope>
</reference>
<gene>
    <name evidence="3" type="ORF">FDG2_3441</name>
</gene>
<sequence>MSFTDIERTYLAGQRLGRLATVAPDGSPQNSPVGFRYNEAAGTIDIHGYSLGGSRKFRNVAATAAVSLVVDDIASVDPWRVRGLEIRGKAEAVTDEDPPAAYLSREVIRIHPRRIISWGIDPDAPRMSARDATV</sequence>
<proteinExistence type="predicted"/>
<evidence type="ECO:0000313" key="4">
    <source>
        <dbReference type="Proteomes" id="UP000199013"/>
    </source>
</evidence>
<dbReference type="Gene3D" id="2.30.110.10">
    <property type="entry name" value="Electron Transport, Fmn-binding Protein, Chain A"/>
    <property type="match status" value="1"/>
</dbReference>
<dbReference type="GO" id="GO:0005829">
    <property type="term" value="C:cytosol"/>
    <property type="evidence" value="ECO:0007669"/>
    <property type="project" value="TreeGrafter"/>
</dbReference>
<keyword evidence="4" id="KW-1185">Reference proteome</keyword>
<feature type="domain" description="Pyridoxamine 5'-phosphate oxidase N-terminal" evidence="2">
    <location>
        <begin position="8"/>
        <end position="111"/>
    </location>
</feature>
<dbReference type="SUPFAM" id="SSF50475">
    <property type="entry name" value="FMN-binding split barrel"/>
    <property type="match status" value="1"/>
</dbReference>
<dbReference type="PANTHER" id="PTHR35176:SF6">
    <property type="entry name" value="HEME OXYGENASE HI_0854-RELATED"/>
    <property type="match status" value="1"/>
</dbReference>
<dbReference type="EMBL" id="FLUV01001441">
    <property type="protein sequence ID" value="SBW23017.1"/>
    <property type="molecule type" value="Genomic_DNA"/>
</dbReference>
<dbReference type="InterPro" id="IPR024031">
    <property type="entry name" value="MSMEG_5819/OxyR"/>
</dbReference>
<dbReference type="NCBIfam" id="TIGR04023">
    <property type="entry name" value="PPOX_MSMEG_5819"/>
    <property type="match status" value="1"/>
</dbReference>
<dbReference type="GO" id="GO:0070967">
    <property type="term" value="F:coenzyme F420 binding"/>
    <property type="evidence" value="ECO:0007669"/>
    <property type="project" value="TreeGrafter"/>
</dbReference>
<dbReference type="PANTHER" id="PTHR35176">
    <property type="entry name" value="HEME OXYGENASE HI_0854-RELATED"/>
    <property type="match status" value="1"/>
</dbReference>
<protein>
    <submittedName>
        <fullName evidence="3">Pyridoxamine 5'-phosphate oxidase-like protein</fullName>
    </submittedName>
</protein>
<accession>A0A1C3NZK8</accession>
<name>A0A1C3NZK8_9ACTN</name>
<evidence type="ECO:0000259" key="2">
    <source>
        <dbReference type="Pfam" id="PF01243"/>
    </source>
</evidence>
<dbReference type="InterPro" id="IPR011576">
    <property type="entry name" value="Pyridox_Oxase_N"/>
</dbReference>
<organism evidence="3 4">
    <name type="scientific">Candidatus Protofrankia californiensis</name>
    <dbReference type="NCBI Taxonomy" id="1839754"/>
    <lineage>
        <taxon>Bacteria</taxon>
        <taxon>Bacillati</taxon>
        <taxon>Actinomycetota</taxon>
        <taxon>Actinomycetes</taxon>
        <taxon>Frankiales</taxon>
        <taxon>Frankiaceae</taxon>
        <taxon>Protofrankia</taxon>
    </lineage>
</organism>
<dbReference type="Pfam" id="PF01243">
    <property type="entry name" value="PNPOx_N"/>
    <property type="match status" value="1"/>
</dbReference>
<dbReference type="Proteomes" id="UP000199013">
    <property type="component" value="Unassembled WGS sequence"/>
</dbReference>
<evidence type="ECO:0000313" key="3">
    <source>
        <dbReference type="EMBL" id="SBW23017.1"/>
    </source>
</evidence>
<dbReference type="InterPro" id="IPR012349">
    <property type="entry name" value="Split_barrel_FMN-bd"/>
</dbReference>
<dbReference type="AlphaFoldDB" id="A0A1C3NZK8"/>
<dbReference type="InterPro" id="IPR052019">
    <property type="entry name" value="F420H2_bilvrd_red/Heme_oxyg"/>
</dbReference>
<dbReference type="GO" id="GO:0016627">
    <property type="term" value="F:oxidoreductase activity, acting on the CH-CH group of donors"/>
    <property type="evidence" value="ECO:0007669"/>
    <property type="project" value="TreeGrafter"/>
</dbReference>
<keyword evidence="1" id="KW-0560">Oxidoreductase</keyword>
<evidence type="ECO:0000256" key="1">
    <source>
        <dbReference type="ARBA" id="ARBA00023002"/>
    </source>
</evidence>